<dbReference type="PANTHER" id="PTHR10857:SF106">
    <property type="entry name" value="C2 DOMAIN-CONTAINING PROTEIN"/>
    <property type="match status" value="1"/>
</dbReference>
<dbReference type="SUPFAM" id="SSF49562">
    <property type="entry name" value="C2 domain (Calcium/lipid-binding domain, CaLB)"/>
    <property type="match status" value="1"/>
</dbReference>
<dbReference type="AlphaFoldDB" id="A0A1J4JMP7"/>
<protein>
    <recommendedName>
        <fullName evidence="1">C2 domain-containing protein</fullName>
    </recommendedName>
</protein>
<dbReference type="Gene3D" id="2.60.40.150">
    <property type="entry name" value="C2 domain"/>
    <property type="match status" value="1"/>
</dbReference>
<reference evidence="2" key="1">
    <citation type="submission" date="2016-10" db="EMBL/GenBank/DDBJ databases">
        <authorList>
            <person name="Benchimol M."/>
            <person name="Almeida L.G."/>
            <person name="Vasconcelos A.T."/>
            <person name="Perreira-Neves A."/>
            <person name="Rosa I.A."/>
            <person name="Tasca T."/>
            <person name="Bogo M.R."/>
            <person name="de Souza W."/>
        </authorList>
    </citation>
    <scope>NUCLEOTIDE SEQUENCE [LARGE SCALE GENOMIC DNA]</scope>
    <source>
        <strain evidence="2">K</strain>
    </source>
</reference>
<dbReference type="GO" id="GO:0005886">
    <property type="term" value="C:plasma membrane"/>
    <property type="evidence" value="ECO:0007669"/>
    <property type="project" value="TreeGrafter"/>
</dbReference>
<dbReference type="Pfam" id="PF07002">
    <property type="entry name" value="Copine"/>
    <property type="match status" value="1"/>
</dbReference>
<dbReference type="RefSeq" id="XP_068353529.1">
    <property type="nucleotide sequence ID" value="XM_068508810.1"/>
</dbReference>
<evidence type="ECO:0000259" key="1">
    <source>
        <dbReference type="PROSITE" id="PS50004"/>
    </source>
</evidence>
<keyword evidence="3" id="KW-1185">Reference proteome</keyword>
<feature type="domain" description="C2" evidence="1">
    <location>
        <begin position="24"/>
        <end position="148"/>
    </location>
</feature>
<proteinExistence type="predicted"/>
<dbReference type="EMBL" id="MLAK01000958">
    <property type="protein sequence ID" value="OHT00393.1"/>
    <property type="molecule type" value="Genomic_DNA"/>
</dbReference>
<evidence type="ECO:0000313" key="3">
    <source>
        <dbReference type="Proteomes" id="UP000179807"/>
    </source>
</evidence>
<dbReference type="Pfam" id="PF00168">
    <property type="entry name" value="C2"/>
    <property type="match status" value="1"/>
</dbReference>
<gene>
    <name evidence="2" type="ORF">TRFO_32992</name>
</gene>
<sequence length="559" mass="64140">MEYAQFTTREFVPDFYEREIMFGINGNDIFPKNYDFNNYTLLNIRVKATNLSNNKAITYKKDPLCCLERQTHHGWKEYARTEVCWYNDNPVWIRPFTLCVKNGQTELLLFEIYDIGSNYALLERQLLLGSCELDLNVLLSSPTNSITLDIIPSKNLESAGNLHVSYHLINSSIYGSFIFRSNLNNFINNSIFHKVLPYFIINVLDPTTEEMVPIYKSAVSKGFHWDNIELSLQMFGEITCNTQENITGNTLKSFNNHIIRVSLYDFVLRSSDKFLGFFDTTFDIFFNHLTSNFNIVNDQGVHICNFNSQVIANIERPRFNDYQLKGIKISSMFAIDFSSSKVSMLKTNKVNHIENGIFTYGNLINELFENLNKICSSCPVTGYAFADFKGEKIIPLRLKNNTAQFSSIKLLMKAYGKIRDTVSYPREAPLAPVIRKARSIATEHWNQSKTITLIIVLTNGLISDLQNVVDELVDAENEPICMIMALLGGTRRELEKAFNPSKNELMNSEGKCTNRLMATLINYQKNCIYADLSLESRLAPAIRRMATEFIEQSDYNPFK</sequence>
<comment type="caution">
    <text evidence="2">The sequence shown here is derived from an EMBL/GenBank/DDBJ whole genome shotgun (WGS) entry which is preliminary data.</text>
</comment>
<dbReference type="InterPro" id="IPR035892">
    <property type="entry name" value="C2_domain_sf"/>
</dbReference>
<dbReference type="PROSITE" id="PS50004">
    <property type="entry name" value="C2"/>
    <property type="match status" value="1"/>
</dbReference>
<dbReference type="VEuPathDB" id="TrichDB:TRFO_32992"/>
<evidence type="ECO:0000313" key="2">
    <source>
        <dbReference type="EMBL" id="OHT00393.1"/>
    </source>
</evidence>
<accession>A0A1J4JMP7</accession>
<dbReference type="GO" id="GO:0071277">
    <property type="term" value="P:cellular response to calcium ion"/>
    <property type="evidence" value="ECO:0007669"/>
    <property type="project" value="TreeGrafter"/>
</dbReference>
<organism evidence="2 3">
    <name type="scientific">Tritrichomonas foetus</name>
    <dbReference type="NCBI Taxonomy" id="1144522"/>
    <lineage>
        <taxon>Eukaryota</taxon>
        <taxon>Metamonada</taxon>
        <taxon>Parabasalia</taxon>
        <taxon>Tritrichomonadida</taxon>
        <taxon>Tritrichomonadidae</taxon>
        <taxon>Tritrichomonas</taxon>
    </lineage>
</organism>
<dbReference type="InterPro" id="IPR045052">
    <property type="entry name" value="Copine"/>
</dbReference>
<dbReference type="Proteomes" id="UP000179807">
    <property type="component" value="Unassembled WGS sequence"/>
</dbReference>
<dbReference type="InterPro" id="IPR000008">
    <property type="entry name" value="C2_dom"/>
</dbReference>
<dbReference type="OrthoDB" id="5855668at2759"/>
<dbReference type="InterPro" id="IPR010734">
    <property type="entry name" value="Copine_C"/>
</dbReference>
<dbReference type="SMART" id="SM00239">
    <property type="entry name" value="C2"/>
    <property type="match status" value="1"/>
</dbReference>
<name>A0A1J4JMP7_9EUKA</name>
<dbReference type="PANTHER" id="PTHR10857">
    <property type="entry name" value="COPINE"/>
    <property type="match status" value="1"/>
</dbReference>
<dbReference type="GO" id="GO:0005544">
    <property type="term" value="F:calcium-dependent phospholipid binding"/>
    <property type="evidence" value="ECO:0007669"/>
    <property type="project" value="InterPro"/>
</dbReference>
<dbReference type="GeneID" id="94843514"/>